<dbReference type="Proteomes" id="UP000299084">
    <property type="component" value="Unassembled WGS sequence"/>
</dbReference>
<dbReference type="AlphaFoldDB" id="A0A5N4CDE7"/>
<feature type="region of interest" description="Disordered" evidence="1">
    <location>
        <begin position="1"/>
        <end position="143"/>
    </location>
</feature>
<evidence type="ECO:0000313" key="3">
    <source>
        <dbReference type="Proteomes" id="UP000299084"/>
    </source>
</evidence>
<feature type="compositionally biased region" description="Basic and acidic residues" evidence="1">
    <location>
        <begin position="126"/>
        <end position="135"/>
    </location>
</feature>
<feature type="compositionally biased region" description="Basic and acidic residues" evidence="1">
    <location>
        <begin position="106"/>
        <end position="118"/>
    </location>
</feature>
<keyword evidence="3" id="KW-1185">Reference proteome</keyword>
<organism evidence="2 3">
    <name type="scientific">Camelus dromedarius</name>
    <name type="common">Dromedary</name>
    <name type="synonym">Arabian camel</name>
    <dbReference type="NCBI Taxonomy" id="9838"/>
    <lineage>
        <taxon>Eukaryota</taxon>
        <taxon>Metazoa</taxon>
        <taxon>Chordata</taxon>
        <taxon>Craniata</taxon>
        <taxon>Vertebrata</taxon>
        <taxon>Euteleostomi</taxon>
        <taxon>Mammalia</taxon>
        <taxon>Eutheria</taxon>
        <taxon>Laurasiatheria</taxon>
        <taxon>Artiodactyla</taxon>
        <taxon>Tylopoda</taxon>
        <taxon>Camelidae</taxon>
        <taxon>Camelus</taxon>
    </lineage>
</organism>
<reference evidence="2 3" key="1">
    <citation type="journal article" date="2019" name="Mol. Ecol. Resour.">
        <title>Improving Illumina assemblies with Hi-C and long reads: an example with the North African dromedary.</title>
        <authorList>
            <person name="Elbers J.P."/>
            <person name="Rogers M.F."/>
            <person name="Perelman P.L."/>
            <person name="Proskuryakova A.A."/>
            <person name="Serdyukova N.A."/>
            <person name="Johnson W.E."/>
            <person name="Horin P."/>
            <person name="Corander J."/>
            <person name="Murphy D."/>
            <person name="Burger P.A."/>
        </authorList>
    </citation>
    <scope>NUCLEOTIDE SEQUENCE [LARGE SCALE GENOMIC DNA]</scope>
    <source>
        <strain evidence="2">Drom800</strain>
        <tissue evidence="2">Blood</tissue>
    </source>
</reference>
<comment type="caution">
    <text evidence="2">The sequence shown here is derived from an EMBL/GenBank/DDBJ whole genome shotgun (WGS) entry which is preliminary data.</text>
</comment>
<evidence type="ECO:0000313" key="2">
    <source>
        <dbReference type="EMBL" id="KAB1256979.1"/>
    </source>
</evidence>
<dbReference type="PANTHER" id="PTHR46742">
    <property type="entry name" value="LYSINE-RICH COILED-COIL PROTEIN 1"/>
    <property type="match status" value="1"/>
</dbReference>
<sequence length="143" mass="16847">MDHTAPRSPMLEQRFPFRRPHKSPAQHTEDASCLSEDHTRVHLAGDQDRGWERRSREKGGAGDGKEEHLGWKRKYREDEDSHKENRRKARMEPGSAEKSKHRKKSSHDWDTTEEGRRSSREKRHPGRESSQDHPRWLLLILGT</sequence>
<feature type="compositionally biased region" description="Basic and acidic residues" evidence="1">
    <location>
        <begin position="27"/>
        <end position="83"/>
    </location>
</feature>
<accession>A0A5N4CDE7</accession>
<dbReference type="EMBL" id="JWIN03000028">
    <property type="protein sequence ID" value="KAB1256979.1"/>
    <property type="molecule type" value="Genomic_DNA"/>
</dbReference>
<gene>
    <name evidence="2" type="ORF">Cadr_000029973</name>
</gene>
<name>A0A5N4CDE7_CAMDR</name>
<evidence type="ECO:0000256" key="1">
    <source>
        <dbReference type="SAM" id="MobiDB-lite"/>
    </source>
</evidence>
<dbReference type="PANTHER" id="PTHR46742:SF1">
    <property type="entry name" value="LYSINE RICH COILED-COIL 1"/>
    <property type="match status" value="1"/>
</dbReference>
<proteinExistence type="predicted"/>
<protein>
    <submittedName>
        <fullName evidence="2">Uncharacterized protein</fullName>
    </submittedName>
</protein>